<keyword evidence="1" id="KW-1133">Transmembrane helix</keyword>
<protein>
    <submittedName>
        <fullName evidence="2">Uncharacterized protein</fullName>
    </submittedName>
</protein>
<feature type="transmembrane region" description="Helical" evidence="1">
    <location>
        <begin position="6"/>
        <end position="22"/>
    </location>
</feature>
<proteinExistence type="predicted"/>
<keyword evidence="1" id="KW-0472">Membrane</keyword>
<evidence type="ECO:0000256" key="1">
    <source>
        <dbReference type="SAM" id="Phobius"/>
    </source>
</evidence>
<keyword evidence="3" id="KW-1185">Reference proteome</keyword>
<evidence type="ECO:0000313" key="2">
    <source>
        <dbReference type="EMBL" id="TFW72944.1"/>
    </source>
</evidence>
<sequence>MDIVNLASWLGLPLIAALVLGITRPNYRALAISTLLIAIPLSLLLAANNNHANAARNFFMGILIFSIPLLLHAWLVSFIKQINLTHPSSGTPNGAPYVKR</sequence>
<accession>A0A4Y9VUF8</accession>
<dbReference type="RefSeq" id="WP_135276253.1">
    <property type="nucleotide sequence ID" value="NZ_PQVH01000002.1"/>
</dbReference>
<reference evidence="2 3" key="1">
    <citation type="submission" date="2018-02" db="EMBL/GenBank/DDBJ databases">
        <title>A novel lanthanide dependent methylotroph, Methylotenera sp. La3113.</title>
        <authorList>
            <person name="Lv H."/>
            <person name="Tani A."/>
        </authorList>
    </citation>
    <scope>NUCLEOTIDE SEQUENCE [LARGE SCALE GENOMIC DNA]</scope>
    <source>
        <strain evidence="2 3">La3113</strain>
    </source>
</reference>
<dbReference type="Proteomes" id="UP000297706">
    <property type="component" value="Unassembled WGS sequence"/>
</dbReference>
<keyword evidence="1" id="KW-0812">Transmembrane</keyword>
<feature type="transmembrane region" description="Helical" evidence="1">
    <location>
        <begin position="58"/>
        <end position="79"/>
    </location>
</feature>
<organism evidence="2 3">
    <name type="scientific">Methylotenera oryzisoli</name>
    <dbReference type="NCBI Taxonomy" id="2080758"/>
    <lineage>
        <taxon>Bacteria</taxon>
        <taxon>Pseudomonadati</taxon>
        <taxon>Pseudomonadota</taxon>
        <taxon>Betaproteobacteria</taxon>
        <taxon>Nitrosomonadales</taxon>
        <taxon>Methylophilaceae</taxon>
        <taxon>Methylotenera</taxon>
    </lineage>
</organism>
<dbReference type="AlphaFoldDB" id="A0A4Y9VUF8"/>
<name>A0A4Y9VUF8_9PROT</name>
<dbReference type="EMBL" id="PQVH01000002">
    <property type="protein sequence ID" value="TFW72944.1"/>
    <property type="molecule type" value="Genomic_DNA"/>
</dbReference>
<gene>
    <name evidence="2" type="ORF">C3Y98_00870</name>
</gene>
<feature type="transmembrane region" description="Helical" evidence="1">
    <location>
        <begin position="29"/>
        <end position="46"/>
    </location>
</feature>
<comment type="caution">
    <text evidence="2">The sequence shown here is derived from an EMBL/GenBank/DDBJ whole genome shotgun (WGS) entry which is preliminary data.</text>
</comment>
<evidence type="ECO:0000313" key="3">
    <source>
        <dbReference type="Proteomes" id="UP000297706"/>
    </source>
</evidence>